<evidence type="ECO:0000313" key="2">
    <source>
        <dbReference type="Proteomes" id="UP000243446"/>
    </source>
</evidence>
<dbReference type="InterPro" id="IPR006626">
    <property type="entry name" value="PbH1"/>
</dbReference>
<dbReference type="InterPro" id="IPR011050">
    <property type="entry name" value="Pectin_lyase_fold/virulence"/>
</dbReference>
<organism evidence="1 2">
    <name type="scientific">Acinetobacter pseudolwoffii</name>
    <dbReference type="NCBI Taxonomy" id="2053287"/>
    <lineage>
        <taxon>Bacteria</taxon>
        <taxon>Pseudomonadati</taxon>
        <taxon>Pseudomonadota</taxon>
        <taxon>Gammaproteobacteria</taxon>
        <taxon>Moraxellales</taxon>
        <taxon>Moraxellaceae</taxon>
        <taxon>Acinetobacter</taxon>
    </lineage>
</organism>
<dbReference type="Proteomes" id="UP000243446">
    <property type="component" value="Unassembled WGS sequence"/>
</dbReference>
<comment type="caution">
    <text evidence="1">The sequence shown here is derived from an EMBL/GenBank/DDBJ whole genome shotgun (WGS) entry which is preliminary data.</text>
</comment>
<dbReference type="InterPro" id="IPR012334">
    <property type="entry name" value="Pectin_lyas_fold"/>
</dbReference>
<dbReference type="SUPFAM" id="SSF51126">
    <property type="entry name" value="Pectin lyase-like"/>
    <property type="match status" value="1"/>
</dbReference>
<reference evidence="1 2" key="1">
    <citation type="submission" date="2017-11" db="EMBL/GenBank/DDBJ databases">
        <title>Revising the taxonomy of the Acinetobacter lwoffii group: the description of Acinetobacter pseudolwoffii sp. nov. and emended description of Acinetobacter lwoffii.</title>
        <authorList>
            <person name="Nemec A."/>
            <person name="Radolfova-Krizova L."/>
        </authorList>
    </citation>
    <scope>NUCLEOTIDE SEQUENCE [LARGE SCALE GENOMIC DNA]</scope>
    <source>
        <strain evidence="1 2">ANC 5044</strain>
    </source>
</reference>
<name>A0A2H9YS87_9GAMM</name>
<proteinExistence type="predicted"/>
<gene>
    <name evidence="1" type="ORF">CWI32_08250</name>
</gene>
<evidence type="ECO:0000313" key="1">
    <source>
        <dbReference type="EMBL" id="PJO75509.1"/>
    </source>
</evidence>
<dbReference type="EMBL" id="PHRG01000003">
    <property type="protein sequence ID" value="PJO75509.1"/>
    <property type="molecule type" value="Genomic_DNA"/>
</dbReference>
<dbReference type="AlphaFoldDB" id="A0A2H9YS87"/>
<dbReference type="SMART" id="SM00710">
    <property type="entry name" value="PbH1"/>
    <property type="match status" value="3"/>
</dbReference>
<protein>
    <submittedName>
        <fullName evidence="1">Uncharacterized protein</fullName>
    </submittedName>
</protein>
<sequence>MSKGPKIYGNTLLNCGTGIQTRGLIDGQIYGNRMNNVDVGIDIDEVFEGEIAHNHIQNAKKEAIRVSQYSPYDYFGIPKNVDLNELRNLFEKLDTSPAEKRVEILEESALSKIDQFTSITERVVNFSKEYGPILLATFGPYFNNMGLS</sequence>
<dbReference type="GeneID" id="97176655"/>
<dbReference type="Gene3D" id="2.160.20.10">
    <property type="entry name" value="Single-stranded right-handed beta-helix, Pectin lyase-like"/>
    <property type="match status" value="1"/>
</dbReference>
<accession>A0A2H9YS87</accession>
<dbReference type="RefSeq" id="WP_100535083.1">
    <property type="nucleotide sequence ID" value="NZ_JBHRWM010000007.1"/>
</dbReference>